<dbReference type="Pfam" id="PF07722">
    <property type="entry name" value="Peptidase_C26"/>
    <property type="match status" value="1"/>
</dbReference>
<dbReference type="PANTHER" id="PTHR43235">
    <property type="entry name" value="GLUTAMINE AMIDOTRANSFERASE PB2B2.05-RELATED"/>
    <property type="match status" value="1"/>
</dbReference>
<dbReference type="RefSeq" id="WP_259538844.1">
    <property type="nucleotide sequence ID" value="NZ_JANLCJ010000003.1"/>
</dbReference>
<dbReference type="InterPro" id="IPR011697">
    <property type="entry name" value="Peptidase_C26"/>
</dbReference>
<reference evidence="1" key="1">
    <citation type="submission" date="2022-08" db="EMBL/GenBank/DDBJ databases">
        <authorList>
            <person name="Deng Y."/>
            <person name="Han X.-F."/>
            <person name="Zhang Y.-Q."/>
        </authorList>
    </citation>
    <scope>NUCLEOTIDE SEQUENCE</scope>
    <source>
        <strain evidence="1">CPCC 203386</strain>
    </source>
</reference>
<dbReference type="PRINTS" id="PR00096">
    <property type="entry name" value="GATASE"/>
</dbReference>
<dbReference type="EMBL" id="JANLCJ010000003">
    <property type="protein sequence ID" value="MCS5733995.1"/>
    <property type="molecule type" value="Genomic_DNA"/>
</dbReference>
<accession>A0ABT2H226</accession>
<evidence type="ECO:0000313" key="1">
    <source>
        <dbReference type="EMBL" id="MCS5733995.1"/>
    </source>
</evidence>
<dbReference type="Proteomes" id="UP001165586">
    <property type="component" value="Unassembled WGS sequence"/>
</dbReference>
<keyword evidence="1" id="KW-0378">Hydrolase</keyword>
<evidence type="ECO:0000313" key="2">
    <source>
        <dbReference type="Proteomes" id="UP001165586"/>
    </source>
</evidence>
<sequence length="244" mass="25628">MNSRARLSVVVVTHARPHAPEYHAYSSVLVERAVRASERAGWIVDVIAAEDEGLDASLRRTVSSDALLVLGGEDIAPEFYGAARGYRAEGRHAERADEAQIALVQRAVRRGTPVLGVCRGHQIINVALGGTLLQDLGESSAHRRDAVPIERVMATHDVAVAAGSSLALTLGDVVSTQSAHHQAVDRLGAGLRVAATASDGLIEAIEHVDAPVVGVQWHPEDAGAPVGQLDALLTRLVLQVAVAA</sequence>
<dbReference type="PROSITE" id="PS51273">
    <property type="entry name" value="GATASE_TYPE_1"/>
    <property type="match status" value="1"/>
</dbReference>
<dbReference type="PANTHER" id="PTHR43235:SF1">
    <property type="entry name" value="GLUTAMINE AMIDOTRANSFERASE PB2B2.05-RELATED"/>
    <property type="match status" value="1"/>
</dbReference>
<dbReference type="InterPro" id="IPR044668">
    <property type="entry name" value="PuuD-like"/>
</dbReference>
<dbReference type="GO" id="GO:0016787">
    <property type="term" value="F:hydrolase activity"/>
    <property type="evidence" value="ECO:0007669"/>
    <property type="project" value="UniProtKB-KW"/>
</dbReference>
<dbReference type="PRINTS" id="PR00097">
    <property type="entry name" value="ANTSNTHASEII"/>
</dbReference>
<dbReference type="InterPro" id="IPR029062">
    <property type="entry name" value="Class_I_gatase-like"/>
</dbReference>
<comment type="caution">
    <text evidence="1">The sequence shown here is derived from an EMBL/GenBank/DDBJ whole genome shotgun (WGS) entry which is preliminary data.</text>
</comment>
<name>A0ABT2H226_9MICO</name>
<dbReference type="SUPFAM" id="SSF52317">
    <property type="entry name" value="Class I glutamine amidotransferase-like"/>
    <property type="match status" value="1"/>
</dbReference>
<protein>
    <submittedName>
        <fullName evidence="1">Gamma-glutamyl-gamma-aminobutyrate hydrolase family protein</fullName>
    </submittedName>
</protein>
<proteinExistence type="predicted"/>
<dbReference type="Gene3D" id="3.40.50.880">
    <property type="match status" value="1"/>
</dbReference>
<organism evidence="1 2">
    <name type="scientific">Herbiconiux daphne</name>
    <dbReference type="NCBI Taxonomy" id="2970914"/>
    <lineage>
        <taxon>Bacteria</taxon>
        <taxon>Bacillati</taxon>
        <taxon>Actinomycetota</taxon>
        <taxon>Actinomycetes</taxon>
        <taxon>Micrococcales</taxon>
        <taxon>Microbacteriaceae</taxon>
        <taxon>Herbiconiux</taxon>
    </lineage>
</organism>
<keyword evidence="2" id="KW-1185">Reference proteome</keyword>
<gene>
    <name evidence="1" type="ORF">N1032_09625</name>
</gene>